<dbReference type="AlphaFoldDB" id="A0A915ATK6"/>
<keyword evidence="4 6" id="KW-1133">Transmembrane helix</keyword>
<keyword evidence="3 6" id="KW-0812">Transmembrane</keyword>
<dbReference type="GO" id="GO:0016020">
    <property type="term" value="C:membrane"/>
    <property type="evidence" value="ECO:0007669"/>
    <property type="project" value="UniProtKB-SubCell"/>
</dbReference>
<dbReference type="WBParaSite" id="PgR014X_g042_t01">
    <property type="protein sequence ID" value="PgR014X_g042_t01"/>
    <property type="gene ID" value="PgR014X_g042"/>
</dbReference>
<evidence type="ECO:0000256" key="5">
    <source>
        <dbReference type="ARBA" id="ARBA00023136"/>
    </source>
</evidence>
<accession>A0A915ATK6</accession>
<comment type="similarity">
    <text evidence="2">Belongs to the KRTCAP2 family.</text>
</comment>
<feature type="transmembrane region" description="Helical" evidence="6">
    <location>
        <begin position="92"/>
        <end position="110"/>
    </location>
</feature>
<comment type="subcellular location">
    <subcellularLocation>
        <location evidence="1">Membrane</location>
        <topology evidence="1">Multi-pass membrane protein</topology>
    </subcellularLocation>
</comment>
<evidence type="ECO:0000256" key="3">
    <source>
        <dbReference type="ARBA" id="ARBA00022692"/>
    </source>
</evidence>
<name>A0A915ATK6_PARUN</name>
<evidence type="ECO:0000313" key="7">
    <source>
        <dbReference type="Proteomes" id="UP000887569"/>
    </source>
</evidence>
<evidence type="ECO:0000256" key="1">
    <source>
        <dbReference type="ARBA" id="ARBA00004141"/>
    </source>
</evidence>
<dbReference type="PANTHER" id="PTHR32001:SF1">
    <property type="entry name" value="KERATINOCYTE-ASSOCIATED PROTEIN 2"/>
    <property type="match status" value="1"/>
</dbReference>
<dbReference type="Proteomes" id="UP000887569">
    <property type="component" value="Unplaced"/>
</dbReference>
<dbReference type="Pfam" id="PF09775">
    <property type="entry name" value="Keratin_assoc"/>
    <property type="match status" value="1"/>
</dbReference>
<feature type="transmembrane region" description="Helical" evidence="6">
    <location>
        <begin position="66"/>
        <end position="85"/>
    </location>
</feature>
<reference evidence="8" key="1">
    <citation type="submission" date="2022-11" db="UniProtKB">
        <authorList>
            <consortium name="WormBaseParasite"/>
        </authorList>
    </citation>
    <scope>IDENTIFICATION</scope>
</reference>
<feature type="transmembrane region" description="Helical" evidence="6">
    <location>
        <begin position="37"/>
        <end position="54"/>
    </location>
</feature>
<dbReference type="PANTHER" id="PTHR32001">
    <property type="entry name" value="KERATINOCYTE-ASSOCIATED PROTEIN 2"/>
    <property type="match status" value="1"/>
</dbReference>
<evidence type="ECO:0000256" key="4">
    <source>
        <dbReference type="ARBA" id="ARBA00022989"/>
    </source>
</evidence>
<evidence type="ECO:0000313" key="8">
    <source>
        <dbReference type="WBParaSite" id="PgR014X_g042_t01"/>
    </source>
</evidence>
<keyword evidence="5 6" id="KW-0472">Membrane</keyword>
<proteinExistence type="inferred from homology"/>
<organism evidence="7 8">
    <name type="scientific">Parascaris univalens</name>
    <name type="common">Nematode worm</name>
    <dbReference type="NCBI Taxonomy" id="6257"/>
    <lineage>
        <taxon>Eukaryota</taxon>
        <taxon>Metazoa</taxon>
        <taxon>Ecdysozoa</taxon>
        <taxon>Nematoda</taxon>
        <taxon>Chromadorea</taxon>
        <taxon>Rhabditida</taxon>
        <taxon>Spirurina</taxon>
        <taxon>Ascaridomorpha</taxon>
        <taxon>Ascaridoidea</taxon>
        <taxon>Ascarididae</taxon>
        <taxon>Parascaris</taxon>
    </lineage>
</organism>
<evidence type="ECO:0000256" key="2">
    <source>
        <dbReference type="ARBA" id="ARBA00007279"/>
    </source>
</evidence>
<protein>
    <submittedName>
        <fullName evidence="8">Dolichyl-diphosphooligosaccharide--protein glycosyltransferase subunit KCP2</fullName>
    </submittedName>
</protein>
<evidence type="ECO:0000256" key="6">
    <source>
        <dbReference type="SAM" id="Phobius"/>
    </source>
</evidence>
<feature type="transmembrane region" description="Helical" evidence="6">
    <location>
        <begin position="6"/>
        <end position="25"/>
    </location>
</feature>
<keyword evidence="7" id="KW-1185">Reference proteome</keyword>
<sequence length="129" mass="13629">MTNHVASSIISSLLVVLILGGIQIMKAELAATRPGTLIAGILCSVIFVFVLTAVSNMQMASVGDGARAGLLEVVVCMLLAMIVAATVHRVSVTVCLLLCIFFAFILSTIAHTRYGVPLMQQTIVAKKKK</sequence>
<dbReference type="InterPro" id="IPR018614">
    <property type="entry name" value="KRTCAP2"/>
</dbReference>